<keyword evidence="3" id="KW-1185">Reference proteome</keyword>
<sequence length="60" mass="6994">ALKKAFLHSYFTEEFCASLERSPEETLVDDTQDNKYSRIFMTILLASVVLVLVMMFIFLK</sequence>
<organism evidence="2 3">
    <name type="scientific">Araneus ventricosus</name>
    <name type="common">Orbweaver spider</name>
    <name type="synonym">Epeira ventricosa</name>
    <dbReference type="NCBI Taxonomy" id="182803"/>
    <lineage>
        <taxon>Eukaryota</taxon>
        <taxon>Metazoa</taxon>
        <taxon>Ecdysozoa</taxon>
        <taxon>Arthropoda</taxon>
        <taxon>Chelicerata</taxon>
        <taxon>Arachnida</taxon>
        <taxon>Araneae</taxon>
        <taxon>Araneomorphae</taxon>
        <taxon>Entelegynae</taxon>
        <taxon>Araneoidea</taxon>
        <taxon>Araneidae</taxon>
        <taxon>Araneus</taxon>
    </lineage>
</organism>
<keyword evidence="1" id="KW-1133">Transmembrane helix</keyword>
<name>A0A4Y2X2T1_ARAVE</name>
<feature type="non-terminal residue" evidence="2">
    <location>
        <position position="1"/>
    </location>
</feature>
<dbReference type="Proteomes" id="UP000499080">
    <property type="component" value="Unassembled WGS sequence"/>
</dbReference>
<evidence type="ECO:0000313" key="2">
    <source>
        <dbReference type="EMBL" id="GBO43995.1"/>
    </source>
</evidence>
<evidence type="ECO:0000256" key="1">
    <source>
        <dbReference type="SAM" id="Phobius"/>
    </source>
</evidence>
<accession>A0A4Y2X2T1</accession>
<keyword evidence="1" id="KW-0812">Transmembrane</keyword>
<reference evidence="2 3" key="1">
    <citation type="journal article" date="2019" name="Sci. Rep.">
        <title>Orb-weaving spider Araneus ventricosus genome elucidates the spidroin gene catalogue.</title>
        <authorList>
            <person name="Kono N."/>
            <person name="Nakamura H."/>
            <person name="Ohtoshi R."/>
            <person name="Moran D.A.P."/>
            <person name="Shinohara A."/>
            <person name="Yoshida Y."/>
            <person name="Fujiwara M."/>
            <person name="Mori M."/>
            <person name="Tomita M."/>
            <person name="Arakawa K."/>
        </authorList>
    </citation>
    <scope>NUCLEOTIDE SEQUENCE [LARGE SCALE GENOMIC DNA]</scope>
</reference>
<gene>
    <name evidence="2" type="ORF">AVEN_225573_1</name>
</gene>
<dbReference type="AlphaFoldDB" id="A0A4Y2X2T1"/>
<keyword evidence="1" id="KW-0472">Membrane</keyword>
<feature type="non-terminal residue" evidence="2">
    <location>
        <position position="60"/>
    </location>
</feature>
<feature type="transmembrane region" description="Helical" evidence="1">
    <location>
        <begin position="39"/>
        <end position="59"/>
    </location>
</feature>
<dbReference type="EMBL" id="BGPR01070574">
    <property type="protein sequence ID" value="GBO43995.1"/>
    <property type="molecule type" value="Genomic_DNA"/>
</dbReference>
<evidence type="ECO:0000313" key="3">
    <source>
        <dbReference type="Proteomes" id="UP000499080"/>
    </source>
</evidence>
<proteinExistence type="predicted"/>
<protein>
    <submittedName>
        <fullName evidence="2">Uncharacterized protein</fullName>
    </submittedName>
</protein>
<comment type="caution">
    <text evidence="2">The sequence shown here is derived from an EMBL/GenBank/DDBJ whole genome shotgun (WGS) entry which is preliminary data.</text>
</comment>